<dbReference type="PANTHER" id="PTHR36840:SF1">
    <property type="entry name" value="BLL5714 PROTEIN"/>
    <property type="match status" value="1"/>
</dbReference>
<accession>A0A4P8IQN5</accession>
<name>A0A4P8IQN5_9BURK</name>
<dbReference type="RefSeq" id="WP_137332779.1">
    <property type="nucleotide sequence ID" value="NZ_CP040077.1"/>
</dbReference>
<dbReference type="KEGG" id="tvl:FAZ95_12665"/>
<keyword evidence="1" id="KW-0812">Transmembrane</keyword>
<feature type="transmembrane region" description="Helical" evidence="1">
    <location>
        <begin position="338"/>
        <end position="357"/>
    </location>
</feature>
<proteinExistence type="predicted"/>
<feature type="transmembrane region" description="Helical" evidence="1">
    <location>
        <begin position="83"/>
        <end position="103"/>
    </location>
</feature>
<sequence>MREIQDRFLRKRDGEEARVTYTELFFDLIYAFAVTQLSHRLMHDLSATGVLQTLVLWFAVWLGWQYTCWVTNWFDPERPPVRLLVFFVMAIGMIMAACLPLAFGSRGLVFAVSYVTIQVGRSLAVLVFLGGSHSLTANFRRITVWLVISGVWWIAGGLADGSARLICWGIAVLCEYVSPMFGFALPLLGRSHSSDWRSAEGGHLAERCQAFVILALGESVVVTGATLSDTVSWNAPTVIAFLVCFAGSVAMWWIYFDWGSRAGSHAIARSREPGLMGAYFHYVHVILIAGIIGSAAADDLVILHPDARIGTPTALLLIGGPALYVIGCGLYKRAIHSWLPLSHWVGLALCALIGPLAFHTDLLMTGTLTTLMMAVVAAWESVSRRQSAHARGLRAE</sequence>
<feature type="transmembrane region" description="Helical" evidence="1">
    <location>
        <begin position="309"/>
        <end position="331"/>
    </location>
</feature>
<dbReference type="OrthoDB" id="5520804at2"/>
<dbReference type="Proteomes" id="UP000298656">
    <property type="component" value="Chromosome 1"/>
</dbReference>
<protein>
    <submittedName>
        <fullName evidence="2">Low temperature requirement protein A</fullName>
    </submittedName>
</protein>
<evidence type="ECO:0000256" key="1">
    <source>
        <dbReference type="SAM" id="Phobius"/>
    </source>
</evidence>
<feature type="transmembrane region" description="Helical" evidence="1">
    <location>
        <begin position="165"/>
        <end position="188"/>
    </location>
</feature>
<reference evidence="2 3" key="1">
    <citation type="submission" date="2019-05" db="EMBL/GenBank/DDBJ databases">
        <title>Burkholderia sp. DHOD12, isolated from subtropical forest soil.</title>
        <authorList>
            <person name="Gao Z.-H."/>
            <person name="Qiu L.-H."/>
        </authorList>
    </citation>
    <scope>NUCLEOTIDE SEQUENCE [LARGE SCALE GENOMIC DNA]</scope>
    <source>
        <strain evidence="2 3">DHOD12</strain>
    </source>
</reference>
<feature type="transmembrane region" description="Helical" evidence="1">
    <location>
        <begin position="363"/>
        <end position="382"/>
    </location>
</feature>
<dbReference type="PANTHER" id="PTHR36840">
    <property type="entry name" value="BLL5714 PROTEIN"/>
    <property type="match status" value="1"/>
</dbReference>
<feature type="transmembrane region" description="Helical" evidence="1">
    <location>
        <begin position="50"/>
        <end position="71"/>
    </location>
</feature>
<feature type="transmembrane region" description="Helical" evidence="1">
    <location>
        <begin position="233"/>
        <end position="256"/>
    </location>
</feature>
<feature type="transmembrane region" description="Helical" evidence="1">
    <location>
        <begin position="109"/>
        <end position="130"/>
    </location>
</feature>
<keyword evidence="1" id="KW-1133">Transmembrane helix</keyword>
<dbReference type="EMBL" id="CP040077">
    <property type="protein sequence ID" value="QCP49955.1"/>
    <property type="molecule type" value="Genomic_DNA"/>
</dbReference>
<dbReference type="Pfam" id="PF06772">
    <property type="entry name" value="LtrA"/>
    <property type="match status" value="1"/>
</dbReference>
<feature type="transmembrane region" description="Helical" evidence="1">
    <location>
        <begin position="277"/>
        <end position="297"/>
    </location>
</feature>
<feature type="transmembrane region" description="Helical" evidence="1">
    <location>
        <begin position="142"/>
        <end position="159"/>
    </location>
</feature>
<keyword evidence="1" id="KW-0472">Membrane</keyword>
<organism evidence="2 3">
    <name type="scientific">Trinickia violacea</name>
    <dbReference type="NCBI Taxonomy" id="2571746"/>
    <lineage>
        <taxon>Bacteria</taxon>
        <taxon>Pseudomonadati</taxon>
        <taxon>Pseudomonadota</taxon>
        <taxon>Betaproteobacteria</taxon>
        <taxon>Burkholderiales</taxon>
        <taxon>Burkholderiaceae</taxon>
        <taxon>Trinickia</taxon>
    </lineage>
</organism>
<keyword evidence="3" id="KW-1185">Reference proteome</keyword>
<dbReference type="AlphaFoldDB" id="A0A4P8IQN5"/>
<gene>
    <name evidence="2" type="ORF">FAZ95_12665</name>
</gene>
<evidence type="ECO:0000313" key="3">
    <source>
        <dbReference type="Proteomes" id="UP000298656"/>
    </source>
</evidence>
<evidence type="ECO:0000313" key="2">
    <source>
        <dbReference type="EMBL" id="QCP49955.1"/>
    </source>
</evidence>
<dbReference type="InterPro" id="IPR010640">
    <property type="entry name" value="Low_temperature_requirement_A"/>
</dbReference>